<comment type="caution">
    <text evidence="2">The sequence shown here is derived from an EMBL/GenBank/DDBJ whole genome shotgun (WGS) entry which is preliminary data.</text>
</comment>
<dbReference type="EMBL" id="BGZK01001220">
    <property type="protein sequence ID" value="GBP74735.1"/>
    <property type="molecule type" value="Genomic_DNA"/>
</dbReference>
<gene>
    <name evidence="2" type="ORF">EVAR_59630_1</name>
</gene>
<evidence type="ECO:0000313" key="3">
    <source>
        <dbReference type="Proteomes" id="UP000299102"/>
    </source>
</evidence>
<evidence type="ECO:0000256" key="1">
    <source>
        <dbReference type="SAM" id="Coils"/>
    </source>
</evidence>
<feature type="coiled-coil region" evidence="1">
    <location>
        <begin position="276"/>
        <end position="303"/>
    </location>
</feature>
<dbReference type="Proteomes" id="UP000299102">
    <property type="component" value="Unassembled WGS sequence"/>
</dbReference>
<dbReference type="STRING" id="151549.A0A4C1YK75"/>
<proteinExistence type="predicted"/>
<protein>
    <submittedName>
        <fullName evidence="2">Uncharacterized protein</fullName>
    </submittedName>
</protein>
<dbReference type="AlphaFoldDB" id="A0A4C1YK75"/>
<organism evidence="2 3">
    <name type="scientific">Eumeta variegata</name>
    <name type="common">Bagworm moth</name>
    <name type="synonym">Eumeta japonica</name>
    <dbReference type="NCBI Taxonomy" id="151549"/>
    <lineage>
        <taxon>Eukaryota</taxon>
        <taxon>Metazoa</taxon>
        <taxon>Ecdysozoa</taxon>
        <taxon>Arthropoda</taxon>
        <taxon>Hexapoda</taxon>
        <taxon>Insecta</taxon>
        <taxon>Pterygota</taxon>
        <taxon>Neoptera</taxon>
        <taxon>Endopterygota</taxon>
        <taxon>Lepidoptera</taxon>
        <taxon>Glossata</taxon>
        <taxon>Ditrysia</taxon>
        <taxon>Tineoidea</taxon>
        <taxon>Psychidae</taxon>
        <taxon>Oiketicinae</taxon>
        <taxon>Eumeta</taxon>
    </lineage>
</organism>
<name>A0A4C1YK75_EUMVA</name>
<reference evidence="2 3" key="1">
    <citation type="journal article" date="2019" name="Commun. Biol.">
        <title>The bagworm genome reveals a unique fibroin gene that provides high tensile strength.</title>
        <authorList>
            <person name="Kono N."/>
            <person name="Nakamura H."/>
            <person name="Ohtoshi R."/>
            <person name="Tomita M."/>
            <person name="Numata K."/>
            <person name="Arakawa K."/>
        </authorList>
    </citation>
    <scope>NUCLEOTIDE SEQUENCE [LARGE SCALE GENOMIC DNA]</scope>
</reference>
<keyword evidence="1" id="KW-0175">Coiled coil</keyword>
<sequence>MLQSPAGECQLIAAELRVRYEALVAGGAEGEAPQSEGRMLLLGFNGLFAALEAAGPAWAAVERLAARTPTAWRKIDQINLAMHMSAAMQSESVRAIVDSVLWVRRVQAVAEVLAQCAQHAAAFRGVASFAALSPSDHAALCKPVRRFTAELVSRRLLGVPSRALGSVLCLLLRRARLDVSAEVEQKEIGASWTVPLESLYEKAREMNGCSAVQLERAGALYAAAERARRAHHQRTALGRRLDVARAHAHCARVRLAAHSQLHADLLGNSGNIGPAMARHARELVTAQERLATAQAKAQALLTQAHQRVKWGAGANPALTSVVVALESSWAACNSRADALTGVASQLAAHARAAAHQRTRTSKLARTARQALAHWEKACTLALKYSLEVSPIEESLMEMLHPEGNIDAQWVLFLMYQNFNELVENVSALIREMITQLSAEASAGSARRASAAERVRSAGDGLAQPLSERARLSAELRAPLDVLKHAYEGNNLAFELLTGEREVAELGRAAAAGTSAAADGDSAVVRGALRALTCLAELLPKLQKILHDNVENKWWCESGSRRLTRQSAITAQPRAAPPRHGGERNAQGAGVWKRVRLKLEGRDPDPARRATPHEQVPHVLSRIIYYVLQIY</sequence>
<keyword evidence="3" id="KW-1185">Reference proteome</keyword>
<dbReference type="OrthoDB" id="10065496at2759"/>
<evidence type="ECO:0000313" key="2">
    <source>
        <dbReference type="EMBL" id="GBP74735.1"/>
    </source>
</evidence>
<accession>A0A4C1YK75</accession>